<feature type="domain" description="Phospholipid/glycerol acyltransferase" evidence="4">
    <location>
        <begin position="73"/>
        <end position="187"/>
    </location>
</feature>
<dbReference type="Proteomes" id="UP000788153">
    <property type="component" value="Unassembled WGS sequence"/>
</dbReference>
<sequence length="245" mass="26708">MTALAWLRTALFNLIFYGASVPIVLAAPVTARLFGKAALRKHARLWVRFHRFVARWTIGIRIAIEGEVPTGQVLYVCKHQSLFETFELLDRLDEPAIVLKRELADIPAWGWVAREYGVIVVDREANAAAMRSMIRDARAALAAGRSVLIFAEGTRVRPGETPPLRAGFAGLYRALGLPTVPIAMNSGEFWPKKGTKRAGTIIFRFAPPIAPGGDRVAVEREVHAAINALEGAYRGAIATESAAPG</sequence>
<dbReference type="RefSeq" id="WP_337250273.1">
    <property type="nucleotide sequence ID" value="NZ_BAAAEV010000001.1"/>
</dbReference>
<reference evidence="5 6" key="1">
    <citation type="submission" date="2020-03" db="EMBL/GenBank/DDBJ databases">
        <title>Genomic Encyclopedia of Type Strains, Phase IV (KMG-IV): sequencing the most valuable type-strain genomes for metagenomic binning, comparative biology and taxonomic classification.</title>
        <authorList>
            <person name="Goeker M."/>
        </authorList>
    </citation>
    <scope>NUCLEOTIDE SEQUENCE [LARGE SCALE GENOMIC DNA]</scope>
    <source>
        <strain evidence="5 6">DSM 22753</strain>
    </source>
</reference>
<accession>A0ABX0TYA6</accession>
<comment type="caution">
    <text evidence="5">The sequence shown here is derived from an EMBL/GenBank/DDBJ whole genome shotgun (WGS) entry which is preliminary data.</text>
</comment>
<name>A0ABX0TYA6_9SPHN</name>
<evidence type="ECO:0000259" key="4">
    <source>
        <dbReference type="SMART" id="SM00563"/>
    </source>
</evidence>
<keyword evidence="2 5" id="KW-0808">Transferase</keyword>
<proteinExistence type="predicted"/>
<keyword evidence="6" id="KW-1185">Reference proteome</keyword>
<evidence type="ECO:0000256" key="3">
    <source>
        <dbReference type="ARBA" id="ARBA00023315"/>
    </source>
</evidence>
<dbReference type="Pfam" id="PF01553">
    <property type="entry name" value="Acyltransferase"/>
    <property type="match status" value="1"/>
</dbReference>
<evidence type="ECO:0000256" key="2">
    <source>
        <dbReference type="ARBA" id="ARBA00022679"/>
    </source>
</evidence>
<dbReference type="SUPFAM" id="SSF69593">
    <property type="entry name" value="Glycerol-3-phosphate (1)-acyltransferase"/>
    <property type="match status" value="1"/>
</dbReference>
<protein>
    <submittedName>
        <fullName evidence="5">1-acyl-sn-glycerol-3-phosphate acyltransferase</fullName>
        <ecNumber evidence="5">2.3.1.51</ecNumber>
    </submittedName>
</protein>
<dbReference type="CDD" id="cd07989">
    <property type="entry name" value="LPLAT_AGPAT-like"/>
    <property type="match status" value="1"/>
</dbReference>
<evidence type="ECO:0000313" key="6">
    <source>
        <dbReference type="Proteomes" id="UP000788153"/>
    </source>
</evidence>
<dbReference type="InterPro" id="IPR002123">
    <property type="entry name" value="Plipid/glycerol_acylTrfase"/>
</dbReference>
<dbReference type="EC" id="2.3.1.51" evidence="5"/>
<evidence type="ECO:0000313" key="5">
    <source>
        <dbReference type="EMBL" id="NIJ23294.1"/>
    </source>
</evidence>
<comment type="pathway">
    <text evidence="1">Lipid metabolism.</text>
</comment>
<dbReference type="PANTHER" id="PTHR10434">
    <property type="entry name" value="1-ACYL-SN-GLYCEROL-3-PHOSPHATE ACYLTRANSFERASE"/>
    <property type="match status" value="1"/>
</dbReference>
<gene>
    <name evidence="5" type="ORF">FHT01_000836</name>
</gene>
<organism evidence="5 6">
    <name type="scientific">Sphingomonas japonica</name>
    <dbReference type="NCBI Taxonomy" id="511662"/>
    <lineage>
        <taxon>Bacteria</taxon>
        <taxon>Pseudomonadati</taxon>
        <taxon>Pseudomonadota</taxon>
        <taxon>Alphaproteobacteria</taxon>
        <taxon>Sphingomonadales</taxon>
        <taxon>Sphingomonadaceae</taxon>
        <taxon>Sphingomonas</taxon>
    </lineage>
</organism>
<dbReference type="GO" id="GO:0003841">
    <property type="term" value="F:1-acylglycerol-3-phosphate O-acyltransferase activity"/>
    <property type="evidence" value="ECO:0007669"/>
    <property type="project" value="UniProtKB-EC"/>
</dbReference>
<dbReference type="EMBL" id="JAASQP010000001">
    <property type="protein sequence ID" value="NIJ23294.1"/>
    <property type="molecule type" value="Genomic_DNA"/>
</dbReference>
<dbReference type="PANTHER" id="PTHR10434:SF40">
    <property type="entry name" value="1-ACYL-SN-GLYCEROL-3-PHOSPHATE ACYLTRANSFERASE"/>
    <property type="match status" value="1"/>
</dbReference>
<evidence type="ECO:0000256" key="1">
    <source>
        <dbReference type="ARBA" id="ARBA00005189"/>
    </source>
</evidence>
<dbReference type="SMART" id="SM00563">
    <property type="entry name" value="PlsC"/>
    <property type="match status" value="1"/>
</dbReference>
<keyword evidence="3 5" id="KW-0012">Acyltransferase</keyword>